<reference evidence="1" key="2">
    <citation type="journal article" date="2014" name="ISME J.">
        <title>Microbial stratification in low pH oxic and suboxic macroscopic growths along an acid mine drainage.</title>
        <authorList>
            <person name="Mendez-Garcia C."/>
            <person name="Mesa V."/>
            <person name="Sprenger R.R."/>
            <person name="Richter M."/>
            <person name="Diez M.S."/>
            <person name="Solano J."/>
            <person name="Bargiela R."/>
            <person name="Golyshina O.V."/>
            <person name="Manteca A."/>
            <person name="Ramos J.L."/>
            <person name="Gallego J.R."/>
            <person name="Llorente I."/>
            <person name="Martins Dos Santos V.A."/>
            <person name="Jensen O.N."/>
            <person name="Pelaez A.I."/>
            <person name="Sanchez J."/>
            <person name="Ferrer M."/>
        </authorList>
    </citation>
    <scope>NUCLEOTIDE SEQUENCE</scope>
</reference>
<dbReference type="EMBL" id="AUZX01007262">
    <property type="protein sequence ID" value="EQD60245.1"/>
    <property type="molecule type" value="Genomic_DNA"/>
</dbReference>
<sequence>CTEKQSVLQDLERCAVGDIFMSLIHTAELAGVDVFDYLVALSRHASDAAERPGQWLPWNYRESLASLSRGPPA</sequence>
<evidence type="ECO:0000313" key="1">
    <source>
        <dbReference type="EMBL" id="EQD60245.1"/>
    </source>
</evidence>
<gene>
    <name evidence="1" type="ORF">B1A_10201</name>
</gene>
<name>T1C282_9ZZZZ</name>
<comment type="caution">
    <text evidence="1">The sequence shown here is derived from an EMBL/GenBank/DDBJ whole genome shotgun (WGS) entry which is preliminary data.</text>
</comment>
<accession>T1C282</accession>
<organism evidence="1">
    <name type="scientific">mine drainage metagenome</name>
    <dbReference type="NCBI Taxonomy" id="410659"/>
    <lineage>
        <taxon>unclassified sequences</taxon>
        <taxon>metagenomes</taxon>
        <taxon>ecological metagenomes</taxon>
    </lineage>
</organism>
<proteinExistence type="predicted"/>
<feature type="non-terminal residue" evidence="1">
    <location>
        <position position="1"/>
    </location>
</feature>
<protein>
    <submittedName>
        <fullName evidence="1">Transposase IS66</fullName>
    </submittedName>
</protein>
<reference evidence="1" key="1">
    <citation type="submission" date="2013-08" db="EMBL/GenBank/DDBJ databases">
        <authorList>
            <person name="Mendez C."/>
            <person name="Richter M."/>
            <person name="Ferrer M."/>
            <person name="Sanchez J."/>
        </authorList>
    </citation>
    <scope>NUCLEOTIDE SEQUENCE</scope>
</reference>
<dbReference type="AlphaFoldDB" id="T1C282"/>